<evidence type="ECO:0000313" key="2">
    <source>
        <dbReference type="EMBL" id="OAV92003.1"/>
    </source>
</evidence>
<reference evidence="3 4" key="3">
    <citation type="journal article" date="2017" name="G3 (Bethesda)">
        <title>Comparative analysis highlights variable genome content of wheat rusts and divergence of the mating loci.</title>
        <authorList>
            <person name="Cuomo C.A."/>
            <person name="Bakkeren G."/>
            <person name="Khalil H.B."/>
            <person name="Panwar V."/>
            <person name="Joly D."/>
            <person name="Linning R."/>
            <person name="Sakthikumar S."/>
            <person name="Song X."/>
            <person name="Adiconis X."/>
            <person name="Fan L."/>
            <person name="Goldberg J.M."/>
            <person name="Levin J.Z."/>
            <person name="Young S."/>
            <person name="Zeng Q."/>
            <person name="Anikster Y."/>
            <person name="Bruce M."/>
            <person name="Wang M."/>
            <person name="Yin C."/>
            <person name="McCallum B."/>
            <person name="Szabo L.J."/>
            <person name="Hulbert S."/>
            <person name="Chen X."/>
            <person name="Fellers J.P."/>
        </authorList>
    </citation>
    <scope>NUCLEOTIDE SEQUENCE</scope>
    <source>
        <strain evidence="4">Isolate 1-1 / race 1 (BBBD)</strain>
        <strain evidence="3">isolate 1-1 / race 1 (BBBD)</strain>
    </source>
</reference>
<feature type="region of interest" description="Disordered" evidence="1">
    <location>
        <begin position="375"/>
        <end position="412"/>
    </location>
</feature>
<dbReference type="VEuPathDB" id="FungiDB:PTTG_03589"/>
<evidence type="ECO:0000313" key="3">
    <source>
        <dbReference type="EnsemblFungi" id="PTTG_03589-t43_1-p1"/>
    </source>
</evidence>
<reference evidence="3" key="4">
    <citation type="submission" date="2025-05" db="UniProtKB">
        <authorList>
            <consortium name="EnsemblFungi"/>
        </authorList>
    </citation>
    <scope>IDENTIFICATION</scope>
    <source>
        <strain evidence="3">isolate 1-1 / race 1 (BBBD)</strain>
    </source>
</reference>
<dbReference type="AlphaFoldDB" id="A0A180GJ76"/>
<keyword evidence="4" id="KW-1185">Reference proteome</keyword>
<accession>A0A180GJ76</accession>
<evidence type="ECO:0000256" key="1">
    <source>
        <dbReference type="SAM" id="MobiDB-lite"/>
    </source>
</evidence>
<sequence length="431" mass="47579">MGPPPSPPTAESDPPMFGLGETCLQLVSRQLNSILSELRDSEQESSVGREKQLTRLLDFFTKPARSRPGSASSAGPSIAPHLVKRLVKLYVEHVSPDTPDYGPNELPLLFYLAICSIYSDLDTFGFTTREPHAERPPACYHQLRLDRPVELGLVQKYLQPSQCITILDLTGASKFADSGLLDLHNLIGNSVRSIVLDHTSVTDLGIAHLARSLSTALQESPDRPSELPSHEPFRELRSISLRGLHRVTDRSAKHLSRFPNLLSIDLTGTSCTDATPLILNRPQAAHHTQSPFQPARSEDELELFSRTLEPSERLNKLLAQHKQDNIPAGGPFFFQINRSDRAYSKKYGASLESSAFAKRFPPLCLLRALPSAPSPLSTVKPPNLHPPSTLQSAPPHAHVSSQSSSLPSIKRKKLNPSILDDLLEVRKSRRK</sequence>
<evidence type="ECO:0000313" key="4">
    <source>
        <dbReference type="Proteomes" id="UP000005240"/>
    </source>
</evidence>
<dbReference type="Gene3D" id="3.80.10.10">
    <property type="entry name" value="Ribonuclease Inhibitor"/>
    <property type="match status" value="1"/>
</dbReference>
<name>A0A180GJ76_PUCT1</name>
<gene>
    <name evidence="2" type="ORF">PTTG_03589</name>
</gene>
<dbReference type="InterPro" id="IPR032675">
    <property type="entry name" value="LRR_dom_sf"/>
</dbReference>
<proteinExistence type="predicted"/>
<dbReference type="Proteomes" id="UP000005240">
    <property type="component" value="Unassembled WGS sequence"/>
</dbReference>
<reference evidence="2" key="1">
    <citation type="submission" date="2009-11" db="EMBL/GenBank/DDBJ databases">
        <authorList>
            <consortium name="The Broad Institute Genome Sequencing Platform"/>
            <person name="Ward D."/>
            <person name="Feldgarden M."/>
            <person name="Earl A."/>
            <person name="Young S.K."/>
            <person name="Zeng Q."/>
            <person name="Koehrsen M."/>
            <person name="Alvarado L."/>
            <person name="Berlin A."/>
            <person name="Bochicchio J."/>
            <person name="Borenstein D."/>
            <person name="Chapman S.B."/>
            <person name="Chen Z."/>
            <person name="Engels R."/>
            <person name="Freedman E."/>
            <person name="Gellesch M."/>
            <person name="Goldberg J."/>
            <person name="Griggs A."/>
            <person name="Gujja S."/>
            <person name="Heilman E."/>
            <person name="Heiman D."/>
            <person name="Hepburn T."/>
            <person name="Howarth C."/>
            <person name="Jen D."/>
            <person name="Larson L."/>
            <person name="Lewis B."/>
            <person name="Mehta T."/>
            <person name="Park D."/>
            <person name="Pearson M."/>
            <person name="Roberts A."/>
            <person name="Saif S."/>
            <person name="Shea T."/>
            <person name="Shenoy N."/>
            <person name="Sisk P."/>
            <person name="Stolte C."/>
            <person name="Sykes S."/>
            <person name="Thomson T."/>
            <person name="Walk T."/>
            <person name="White J."/>
            <person name="Yandava C."/>
            <person name="Izard J."/>
            <person name="Baranova O.V."/>
            <person name="Blanton J.M."/>
            <person name="Tanner A.C."/>
            <person name="Dewhirst F.E."/>
            <person name="Haas B."/>
            <person name="Nusbaum C."/>
            <person name="Birren B."/>
        </authorList>
    </citation>
    <scope>NUCLEOTIDE SEQUENCE [LARGE SCALE GENOMIC DNA]</scope>
    <source>
        <strain evidence="2">1-1 BBBD Race 1</strain>
    </source>
</reference>
<dbReference type="EnsemblFungi" id="PTTG_03589-t43_1">
    <property type="protein sequence ID" value="PTTG_03589-t43_1-p1"/>
    <property type="gene ID" value="PTTG_03589"/>
</dbReference>
<protein>
    <recommendedName>
        <fullName evidence="5">RNI-like protein</fullName>
    </recommendedName>
</protein>
<dbReference type="SUPFAM" id="SSF52047">
    <property type="entry name" value="RNI-like"/>
    <property type="match status" value="1"/>
</dbReference>
<dbReference type="OrthoDB" id="2500022at2759"/>
<reference evidence="2" key="2">
    <citation type="submission" date="2016-05" db="EMBL/GenBank/DDBJ databases">
        <title>Comparative analysis highlights variable genome content of wheat rusts and divergence of the mating loci.</title>
        <authorList>
            <person name="Cuomo C.A."/>
            <person name="Bakkeren G."/>
            <person name="Szabo L."/>
            <person name="Khalil H."/>
            <person name="Joly D."/>
            <person name="Goldberg J."/>
            <person name="Young S."/>
            <person name="Zeng Q."/>
            <person name="Fellers J."/>
        </authorList>
    </citation>
    <scope>NUCLEOTIDE SEQUENCE [LARGE SCALE GENOMIC DNA]</scope>
    <source>
        <strain evidence="2">1-1 BBBD Race 1</strain>
    </source>
</reference>
<organism evidence="2">
    <name type="scientific">Puccinia triticina (isolate 1-1 / race 1 (BBBD))</name>
    <name type="common">Brown leaf rust fungus</name>
    <dbReference type="NCBI Taxonomy" id="630390"/>
    <lineage>
        <taxon>Eukaryota</taxon>
        <taxon>Fungi</taxon>
        <taxon>Dikarya</taxon>
        <taxon>Basidiomycota</taxon>
        <taxon>Pucciniomycotina</taxon>
        <taxon>Pucciniomycetes</taxon>
        <taxon>Pucciniales</taxon>
        <taxon>Pucciniaceae</taxon>
        <taxon>Puccinia</taxon>
    </lineage>
</organism>
<evidence type="ECO:0008006" key="5">
    <source>
        <dbReference type="Google" id="ProtNLM"/>
    </source>
</evidence>
<dbReference type="EMBL" id="ADAS02000071">
    <property type="protein sequence ID" value="OAV92003.1"/>
    <property type="molecule type" value="Genomic_DNA"/>
</dbReference>